<evidence type="ECO:0000256" key="2">
    <source>
        <dbReference type="ARBA" id="ARBA00007018"/>
    </source>
</evidence>
<feature type="binding site" evidence="6">
    <location>
        <position position="20"/>
    </location>
    <ligand>
        <name>Zn(2+)</name>
        <dbReference type="ChEBI" id="CHEBI:29105"/>
    </ligand>
</feature>
<comment type="subcellular location">
    <subcellularLocation>
        <location evidence="1">Membrane</location>
        <topology evidence="1">Multi-pass membrane protein</topology>
    </subcellularLocation>
</comment>
<sequence length="204" mass="23234">MFGVFFGCSECCLLLSTAYHLLSSHSHHVDQLWHRMDLLGIVIATVGTFIPGIHYIFVCEPMWQEFHWFIVIVPAISTAALLCIPAFRSQRWREVRVATYIVLAATAFIPLLHGTQLYGLDHMIHYSGMKWYLFELTVYGIGAGLYTFRIPERFAPGVFDIWLSSHQIFHVSILFAMYLNVLGLKQAFMASHASDICHIKATHG</sequence>
<keyword evidence="3 7" id="KW-0812">Transmembrane</keyword>
<name>A0A2S7YKT5_BEABA</name>
<dbReference type="GO" id="GO:0016020">
    <property type="term" value="C:membrane"/>
    <property type="evidence" value="ECO:0007669"/>
    <property type="project" value="UniProtKB-SubCell"/>
</dbReference>
<dbReference type="PANTHER" id="PTHR20855:SF52">
    <property type="entry name" value="ADIPONECTIN RECEPTOR PROTEIN"/>
    <property type="match status" value="1"/>
</dbReference>
<proteinExistence type="inferred from homology"/>
<dbReference type="PANTHER" id="PTHR20855">
    <property type="entry name" value="ADIPOR/PROGESTIN RECEPTOR-RELATED"/>
    <property type="match status" value="1"/>
</dbReference>
<evidence type="ECO:0000256" key="4">
    <source>
        <dbReference type="ARBA" id="ARBA00022989"/>
    </source>
</evidence>
<feature type="transmembrane region" description="Helical" evidence="7">
    <location>
        <begin position="168"/>
        <end position="184"/>
    </location>
</feature>
<evidence type="ECO:0000256" key="5">
    <source>
        <dbReference type="ARBA" id="ARBA00023136"/>
    </source>
</evidence>
<feature type="transmembrane region" description="Helical" evidence="7">
    <location>
        <begin position="131"/>
        <end position="148"/>
    </location>
</feature>
<feature type="binding site" evidence="6">
    <location>
        <position position="166"/>
    </location>
    <ligand>
        <name>Zn(2+)</name>
        <dbReference type="ChEBI" id="CHEBI:29105"/>
    </ligand>
</feature>
<protein>
    <submittedName>
        <fullName evidence="8">Uncharacterized protein</fullName>
    </submittedName>
</protein>
<dbReference type="GO" id="GO:0038023">
    <property type="term" value="F:signaling receptor activity"/>
    <property type="evidence" value="ECO:0007669"/>
    <property type="project" value="TreeGrafter"/>
</dbReference>
<evidence type="ECO:0000313" key="9">
    <source>
        <dbReference type="Proteomes" id="UP000237441"/>
    </source>
</evidence>
<dbReference type="AlphaFoldDB" id="A0A2S7YKT5"/>
<keyword evidence="5 7" id="KW-0472">Membrane</keyword>
<feature type="binding site" evidence="6">
    <location>
        <position position="170"/>
    </location>
    <ligand>
        <name>Zn(2+)</name>
        <dbReference type="ChEBI" id="CHEBI:29105"/>
    </ligand>
</feature>
<dbReference type="GO" id="GO:0046872">
    <property type="term" value="F:metal ion binding"/>
    <property type="evidence" value="ECO:0007669"/>
    <property type="project" value="UniProtKB-KW"/>
</dbReference>
<feature type="transmembrane region" description="Helical" evidence="7">
    <location>
        <begin position="99"/>
        <end position="119"/>
    </location>
</feature>
<evidence type="ECO:0000313" key="8">
    <source>
        <dbReference type="EMBL" id="PQK16795.1"/>
    </source>
</evidence>
<keyword evidence="4 7" id="KW-1133">Transmembrane helix</keyword>
<dbReference type="OrthoDB" id="529367at2759"/>
<dbReference type="Proteomes" id="UP000237441">
    <property type="component" value="Unassembled WGS sequence"/>
</dbReference>
<dbReference type="Pfam" id="PF03006">
    <property type="entry name" value="HlyIII"/>
    <property type="match status" value="1"/>
</dbReference>
<keyword evidence="6" id="KW-0862">Zinc</keyword>
<evidence type="ECO:0000256" key="1">
    <source>
        <dbReference type="ARBA" id="ARBA00004141"/>
    </source>
</evidence>
<feature type="transmembrane region" description="Helical" evidence="7">
    <location>
        <begin position="66"/>
        <end position="87"/>
    </location>
</feature>
<comment type="similarity">
    <text evidence="2">Belongs to the ADIPOR family.</text>
</comment>
<evidence type="ECO:0000256" key="7">
    <source>
        <dbReference type="SAM" id="Phobius"/>
    </source>
</evidence>
<evidence type="ECO:0000256" key="6">
    <source>
        <dbReference type="PIRSR" id="PIRSR604254-1"/>
    </source>
</evidence>
<reference evidence="8 9" key="1">
    <citation type="submission" date="2016-07" db="EMBL/GenBank/DDBJ databases">
        <title>Comparative genomics of the entomopathogenic fungus Beauveria bassiana.</title>
        <authorList>
            <person name="Valero Jimenez C.A."/>
            <person name="Zwaan B.J."/>
            <person name="Van Kan J.A."/>
            <person name="Takken W."/>
            <person name="Debets A.J."/>
            <person name="Schoustra S.E."/>
            <person name="Koenraadt C.J."/>
        </authorList>
    </citation>
    <scope>NUCLEOTIDE SEQUENCE [LARGE SCALE GENOMIC DNA]</scope>
    <source>
        <strain evidence="8 9">ARSEF 8028</strain>
    </source>
</reference>
<organism evidence="8 9">
    <name type="scientific">Beauveria bassiana</name>
    <name type="common">White muscardine disease fungus</name>
    <name type="synonym">Tritirachium shiotae</name>
    <dbReference type="NCBI Taxonomy" id="176275"/>
    <lineage>
        <taxon>Eukaryota</taxon>
        <taxon>Fungi</taxon>
        <taxon>Dikarya</taxon>
        <taxon>Ascomycota</taxon>
        <taxon>Pezizomycotina</taxon>
        <taxon>Sordariomycetes</taxon>
        <taxon>Hypocreomycetidae</taxon>
        <taxon>Hypocreales</taxon>
        <taxon>Cordycipitaceae</taxon>
        <taxon>Beauveria</taxon>
    </lineage>
</organism>
<dbReference type="InterPro" id="IPR004254">
    <property type="entry name" value="AdipoR/HlyIII-related"/>
</dbReference>
<feature type="transmembrane region" description="Helical" evidence="7">
    <location>
        <begin position="39"/>
        <end position="59"/>
    </location>
</feature>
<keyword evidence="6" id="KW-0479">Metal-binding</keyword>
<evidence type="ECO:0000256" key="3">
    <source>
        <dbReference type="ARBA" id="ARBA00022692"/>
    </source>
</evidence>
<comment type="caution">
    <text evidence="8">The sequence shown here is derived from an EMBL/GenBank/DDBJ whole genome shotgun (WGS) entry which is preliminary data.</text>
</comment>
<dbReference type="EMBL" id="JRHA01000006">
    <property type="protein sequence ID" value="PQK16795.1"/>
    <property type="molecule type" value="Genomic_DNA"/>
</dbReference>
<dbReference type="GO" id="GO:0006882">
    <property type="term" value="P:intracellular zinc ion homeostasis"/>
    <property type="evidence" value="ECO:0007669"/>
    <property type="project" value="TreeGrafter"/>
</dbReference>
<accession>A0A2S7YKT5</accession>
<gene>
    <name evidence="8" type="ORF">BB8028_0006g11140</name>
</gene>